<dbReference type="KEGG" id="dsi:Dsimw501_GD13026"/>
<dbReference type="Gene3D" id="2.30.30.210">
    <property type="entry name" value="Ribonuclease P/MRP, subunit p29"/>
    <property type="match status" value="1"/>
</dbReference>
<evidence type="ECO:0000256" key="1">
    <source>
        <dbReference type="ARBA" id="ARBA00002435"/>
    </source>
</evidence>
<keyword evidence="5" id="KW-0539">Nucleus</keyword>
<dbReference type="PIRSF" id="PIRSF027081">
    <property type="entry name" value="RNase_P/MRP_p29_subunit"/>
    <property type="match status" value="1"/>
</dbReference>
<dbReference type="GO" id="GO:0006364">
    <property type="term" value="P:rRNA processing"/>
    <property type="evidence" value="ECO:0007669"/>
    <property type="project" value="TreeGrafter"/>
</dbReference>
<sequence>MEHATSELREFISDLVIPHQRCNVNINPDHITMLEGTKIKKQHSRKRRAHKSSTLSRRKYAALGLNTLPTKQMKYEEALPLHHLWKGYVREHLQLREGDEVPQVHDGRYDEFSRKLVKLDLHGAKLKVLQSKCSTLESLAGICVMDTKNVLKLLGKDHRVRTIPKSECVFGLKVGNMEFTIFGQHLNIRPAERSVKKIKSFVKPFM</sequence>
<gene>
    <name evidence="6" type="primary">Dsim\GD13026</name>
    <name evidence="6" type="ORF">Dsimw501_GD13026</name>
</gene>
<reference evidence="6" key="3">
    <citation type="submission" date="2015-04" db="EMBL/GenBank/DDBJ databases">
        <authorList>
            <consortium name="FlyBase"/>
        </authorList>
    </citation>
    <scope>NUCLEOTIDE SEQUENCE</scope>
    <source>
        <strain evidence="6">W501</strain>
    </source>
</reference>
<dbReference type="GO" id="GO:0000172">
    <property type="term" value="C:ribonuclease MRP complex"/>
    <property type="evidence" value="ECO:0007669"/>
    <property type="project" value="InterPro"/>
</dbReference>
<comment type="similarity">
    <text evidence="2">Belongs to the eukaryotic/archaeal RNase P protein component 1 family.</text>
</comment>
<comment type="function">
    <text evidence="1 5">Component of ribonuclease P, a ribonucleoprotein complex that generates mature tRNA molecules by cleaving their 5'-ends.</text>
</comment>
<reference evidence="6" key="2">
    <citation type="submission" date="2014-06" db="EMBL/GenBank/DDBJ databases">
        <authorList>
            <person name="Hu T."/>
            <person name="Eisen M.B."/>
            <person name="Thornton K.R."/>
            <person name="Andolfatto P."/>
        </authorList>
    </citation>
    <scope>NUCLEOTIDE SEQUENCE</scope>
    <source>
        <strain evidence="6">W501</strain>
    </source>
</reference>
<evidence type="ECO:0000256" key="2">
    <source>
        <dbReference type="ARBA" id="ARBA00006181"/>
    </source>
</evidence>
<dbReference type="SMART" id="SM00538">
    <property type="entry name" value="POP4"/>
    <property type="match status" value="1"/>
</dbReference>
<dbReference type="InterPro" id="IPR036980">
    <property type="entry name" value="RNase_P/MRP_Rpp29_sf"/>
</dbReference>
<comment type="subcellular location">
    <subcellularLocation>
        <location evidence="5">Nucleus</location>
        <location evidence="5">Nucleolus</location>
    </subcellularLocation>
</comment>
<dbReference type="Pfam" id="PF01868">
    <property type="entry name" value="RNase_P-MRP_p29"/>
    <property type="match status" value="1"/>
</dbReference>
<accession>A0A0J9RRC6</accession>
<dbReference type="InterPro" id="IPR016848">
    <property type="entry name" value="RNase_P/MRP_Rpp29-subunit"/>
</dbReference>
<dbReference type="EMBL" id="CM002912">
    <property type="protein sequence ID" value="KMY98257.1"/>
    <property type="molecule type" value="Genomic_DNA"/>
</dbReference>
<dbReference type="OrthoDB" id="124041at2759"/>
<dbReference type="GO" id="GO:0001682">
    <property type="term" value="P:tRNA 5'-leader removal"/>
    <property type="evidence" value="ECO:0007669"/>
    <property type="project" value="InterPro"/>
</dbReference>
<evidence type="ECO:0000313" key="6">
    <source>
        <dbReference type="EMBL" id="KMY98257.1"/>
    </source>
</evidence>
<reference evidence="6" key="1">
    <citation type="journal article" date="2013" name="Genome Res.">
        <title>A second-generation assembly of the Drosophila simulans genome provides new insights into patterns of lineage-specific divergence.</title>
        <authorList>
            <person name="Hu T.T."/>
            <person name="Eisen M.B."/>
            <person name="Thornton K.R."/>
            <person name="Andolfatto P."/>
        </authorList>
    </citation>
    <scope>NUCLEOTIDE SEQUENCE [LARGE SCALE GENOMIC DNA]</scope>
    <source>
        <strain evidence="6">W501</strain>
    </source>
</reference>
<dbReference type="AlphaFoldDB" id="A0A0J9RRC6"/>
<dbReference type="GO" id="GO:0033204">
    <property type="term" value="F:ribonuclease P RNA binding"/>
    <property type="evidence" value="ECO:0007669"/>
    <property type="project" value="InterPro"/>
</dbReference>
<comment type="subunit">
    <text evidence="4">Component of nuclear RNase P and RNase MRP ribonucleoproteins. RNase P consists of a catalytic RNA moiety and 10 different protein chains; POP1, POP4, POP5, POP7, RPP14, RPP21, RPP25, RPP30, RPP38 and RPP40. Within the RNase P complex, POP1, POP7 and RPP25 form the 'finger' subcomplex, POP5, RPP14, RPP40 and homodimeric RPP30 form the 'palm' subcomplex, and RPP21, POP4 and RPP38 form the 'wrist' subcomplex. All subunits of the RNase P complex interact with the catalytic RNA. Several subunits of RNase P are also part of the RNase MRP complex. RNase MRP consists of a catalytic RNA moiety and about 8 protein subunits; POP1, POP7, RPP25, RPP30, RPP38, RPP40 and possibly also POP4 and POP5.</text>
</comment>
<dbReference type="Bgee" id="FBgn0184748">
    <property type="expression patterns" value="Expressed in embryo and 3 other cell types or tissues"/>
</dbReference>
<name>A0A0J9RRC6_DROSI</name>
<keyword evidence="5" id="KW-0819">tRNA processing</keyword>
<proteinExistence type="inferred from homology"/>
<evidence type="ECO:0000256" key="5">
    <source>
        <dbReference type="PIRNR" id="PIRNR027081"/>
    </source>
</evidence>
<evidence type="ECO:0000256" key="4">
    <source>
        <dbReference type="ARBA" id="ARBA00046486"/>
    </source>
</evidence>
<evidence type="ECO:0000256" key="3">
    <source>
        <dbReference type="ARBA" id="ARBA00016225"/>
    </source>
</evidence>
<dbReference type="PANTHER" id="PTHR13348:SF0">
    <property type="entry name" value="RIBONUCLEASE P PROTEIN SUBUNIT P29"/>
    <property type="match status" value="1"/>
</dbReference>
<dbReference type="Proteomes" id="UP000035880">
    <property type="component" value="Chromosome 3L"/>
</dbReference>
<dbReference type="SUPFAM" id="SSF101744">
    <property type="entry name" value="Rof/RNase P subunit-like"/>
    <property type="match status" value="1"/>
</dbReference>
<dbReference type="FunFam" id="2.30.30.210:FF:000008">
    <property type="entry name" value="Ribonuclease P protein subunit p29"/>
    <property type="match status" value="1"/>
</dbReference>
<dbReference type="GO" id="GO:0005730">
    <property type="term" value="C:nucleolus"/>
    <property type="evidence" value="ECO:0007669"/>
    <property type="project" value="UniProtKB-SubCell"/>
</dbReference>
<dbReference type="InterPro" id="IPR002730">
    <property type="entry name" value="Rpp29/RNP1"/>
</dbReference>
<organism evidence="6">
    <name type="scientific">Drosophila simulans</name>
    <name type="common">Fruit fly</name>
    <dbReference type="NCBI Taxonomy" id="7240"/>
    <lineage>
        <taxon>Eukaryota</taxon>
        <taxon>Metazoa</taxon>
        <taxon>Ecdysozoa</taxon>
        <taxon>Arthropoda</taxon>
        <taxon>Hexapoda</taxon>
        <taxon>Insecta</taxon>
        <taxon>Pterygota</taxon>
        <taxon>Neoptera</taxon>
        <taxon>Endopterygota</taxon>
        <taxon>Diptera</taxon>
        <taxon>Brachycera</taxon>
        <taxon>Muscomorpha</taxon>
        <taxon>Ephydroidea</taxon>
        <taxon>Drosophilidae</taxon>
        <taxon>Drosophila</taxon>
        <taxon>Sophophora</taxon>
    </lineage>
</organism>
<dbReference type="PANTHER" id="PTHR13348">
    <property type="entry name" value="RIBONUCLEASE P SUBUNIT P29"/>
    <property type="match status" value="1"/>
</dbReference>
<protein>
    <recommendedName>
        <fullName evidence="3 5">Ribonuclease P protein subunit p29</fullName>
    </recommendedName>
</protein>
<dbReference type="GO" id="GO:0030677">
    <property type="term" value="C:ribonuclease P complex"/>
    <property type="evidence" value="ECO:0007669"/>
    <property type="project" value="UniProtKB-UniRule"/>
</dbReference>
<dbReference type="InterPro" id="IPR023534">
    <property type="entry name" value="Rof/RNase_P-like"/>
</dbReference>